<evidence type="ECO:0000313" key="3">
    <source>
        <dbReference type="EMBL" id="MFD1001533.1"/>
    </source>
</evidence>
<evidence type="ECO:0000313" key="4">
    <source>
        <dbReference type="Proteomes" id="UP001597112"/>
    </source>
</evidence>
<gene>
    <name evidence="3" type="ORF">ACFQ21_19545</name>
</gene>
<organism evidence="3 4">
    <name type="scientific">Ohtaekwangia kribbensis</name>
    <dbReference type="NCBI Taxonomy" id="688913"/>
    <lineage>
        <taxon>Bacteria</taxon>
        <taxon>Pseudomonadati</taxon>
        <taxon>Bacteroidota</taxon>
        <taxon>Cytophagia</taxon>
        <taxon>Cytophagales</taxon>
        <taxon>Fulvivirgaceae</taxon>
        <taxon>Ohtaekwangia</taxon>
    </lineage>
</organism>
<feature type="transmembrane region" description="Helical" evidence="1">
    <location>
        <begin position="68"/>
        <end position="91"/>
    </location>
</feature>
<feature type="transmembrane region" description="Helical" evidence="1">
    <location>
        <begin position="12"/>
        <end position="31"/>
    </location>
</feature>
<keyword evidence="1" id="KW-0812">Transmembrane</keyword>
<dbReference type="GO" id="GO:0016787">
    <property type="term" value="F:hydrolase activity"/>
    <property type="evidence" value="ECO:0007669"/>
    <property type="project" value="UniProtKB-KW"/>
</dbReference>
<feature type="transmembrane region" description="Helical" evidence="1">
    <location>
        <begin position="106"/>
        <end position="125"/>
    </location>
</feature>
<feature type="domain" description="CAAX prenyl protease 2/Lysostaphin resistance protein A-like" evidence="2">
    <location>
        <begin position="105"/>
        <end position="196"/>
    </location>
</feature>
<name>A0ABW3K884_9BACT</name>
<keyword evidence="4" id="KW-1185">Reference proteome</keyword>
<dbReference type="EMBL" id="JBHTKA010000007">
    <property type="protein sequence ID" value="MFD1001533.1"/>
    <property type="molecule type" value="Genomic_DNA"/>
</dbReference>
<dbReference type="InterPro" id="IPR003675">
    <property type="entry name" value="Rce1/LyrA-like_dom"/>
</dbReference>
<feature type="transmembrane region" description="Helical" evidence="1">
    <location>
        <begin position="191"/>
        <end position="208"/>
    </location>
</feature>
<keyword evidence="3" id="KW-0378">Hydrolase</keyword>
<feature type="transmembrane region" description="Helical" evidence="1">
    <location>
        <begin position="37"/>
        <end position="56"/>
    </location>
</feature>
<sequence length="211" mass="24445">MSLPSEPAKFRWYYIPELIILFIVIPVLYLFDTIPVHKVIPLVALLIYCGSILLIKKPANASRFSIKANWKIILALFITTSIAVYLFIYLYVSKGLFADLPENRKLLYMILMYPLLSAFPQEVIFREFFFYRYGTLFRNPAWMVAVNMLLFSFAHIYFASSIVIIFTLVAGTIFAITYMRTRSLLVVSIQHSLYGLMILTSGLAQHFYKAF</sequence>
<dbReference type="Pfam" id="PF02517">
    <property type="entry name" value="Rce1-like"/>
    <property type="match status" value="1"/>
</dbReference>
<evidence type="ECO:0000256" key="1">
    <source>
        <dbReference type="SAM" id="Phobius"/>
    </source>
</evidence>
<keyword evidence="1" id="KW-0472">Membrane</keyword>
<comment type="caution">
    <text evidence="3">The sequence shown here is derived from an EMBL/GenBank/DDBJ whole genome shotgun (WGS) entry which is preliminary data.</text>
</comment>
<dbReference type="RefSeq" id="WP_377581484.1">
    <property type="nucleotide sequence ID" value="NZ_JBHTKA010000007.1"/>
</dbReference>
<accession>A0ABW3K884</accession>
<keyword evidence="1" id="KW-1133">Transmembrane helix</keyword>
<reference evidence="4" key="1">
    <citation type="journal article" date="2019" name="Int. J. Syst. Evol. Microbiol.">
        <title>The Global Catalogue of Microorganisms (GCM) 10K type strain sequencing project: providing services to taxonomists for standard genome sequencing and annotation.</title>
        <authorList>
            <consortium name="The Broad Institute Genomics Platform"/>
            <consortium name="The Broad Institute Genome Sequencing Center for Infectious Disease"/>
            <person name="Wu L."/>
            <person name="Ma J."/>
        </authorList>
    </citation>
    <scope>NUCLEOTIDE SEQUENCE [LARGE SCALE GENOMIC DNA]</scope>
    <source>
        <strain evidence="4">CCUG 58938</strain>
    </source>
</reference>
<evidence type="ECO:0000259" key="2">
    <source>
        <dbReference type="Pfam" id="PF02517"/>
    </source>
</evidence>
<feature type="transmembrane region" description="Helical" evidence="1">
    <location>
        <begin position="162"/>
        <end position="179"/>
    </location>
</feature>
<dbReference type="EC" id="3.4.-.-" evidence="3"/>
<proteinExistence type="predicted"/>
<dbReference type="Proteomes" id="UP001597112">
    <property type="component" value="Unassembled WGS sequence"/>
</dbReference>
<protein>
    <submittedName>
        <fullName evidence="3">CPBP family intramembrane glutamic endopeptidase</fullName>
        <ecNumber evidence="3">3.4.-.-</ecNumber>
    </submittedName>
</protein>